<dbReference type="GO" id="GO:0006508">
    <property type="term" value="P:proteolysis"/>
    <property type="evidence" value="ECO:0007669"/>
    <property type="project" value="InterPro"/>
</dbReference>
<proteinExistence type="predicted"/>
<sequence>MDSFVADTHNDILLRAMEGEDILSNHPDAQSDLEKFKLGGVDLQVFSVWVSPNEFDESEYFQHADNMITKLEFLCSRVPDKWRLIKTYQDISYNQKRNIMSCMIGVEGGHVIGDDITKVQYFYDRGMRYLGLTWNNSNSIASSAKDEFENISVLKKVGLTDFGREVIRECNRLGVMIDISHAGENTFWDVIDLTSKPIIASHSSVHTLCPHYRNLKDEQITAIGENGGVVFVNFYPGYIDSTYLDKAELIRLKYELERQVLAEKYDTTSNAYWYAESKLLKHEKSRIVPSINDVIKHIKYISDLVGVDHVGIGSDYDGVDIMPVGLEDVTKLPFLTKKLLDNGFTIRQVRKILGGNFKRIFKEVCNK</sequence>
<protein>
    <recommendedName>
        <fullName evidence="2">Membrane dipeptidase</fullName>
    </recommendedName>
</protein>
<dbReference type="CDD" id="cd01301">
    <property type="entry name" value="rDP_like"/>
    <property type="match status" value="1"/>
</dbReference>
<dbReference type="GO" id="GO:0070573">
    <property type="term" value="F:metallodipeptidase activity"/>
    <property type="evidence" value="ECO:0007669"/>
    <property type="project" value="InterPro"/>
</dbReference>
<dbReference type="Gene3D" id="3.20.20.140">
    <property type="entry name" value="Metal-dependent hydrolases"/>
    <property type="match status" value="1"/>
</dbReference>
<dbReference type="PANTHER" id="PTHR10443:SF12">
    <property type="entry name" value="DIPEPTIDASE"/>
    <property type="match status" value="1"/>
</dbReference>
<organism evidence="1">
    <name type="scientific">marine metagenome</name>
    <dbReference type="NCBI Taxonomy" id="408172"/>
    <lineage>
        <taxon>unclassified sequences</taxon>
        <taxon>metagenomes</taxon>
        <taxon>ecological metagenomes</taxon>
    </lineage>
</organism>
<name>A0A381P303_9ZZZZ</name>
<reference evidence="1" key="1">
    <citation type="submission" date="2018-05" db="EMBL/GenBank/DDBJ databases">
        <authorList>
            <person name="Lanie J.A."/>
            <person name="Ng W.-L."/>
            <person name="Kazmierczak K.M."/>
            <person name="Andrzejewski T.M."/>
            <person name="Davidsen T.M."/>
            <person name="Wayne K.J."/>
            <person name="Tettelin H."/>
            <person name="Glass J.I."/>
            <person name="Rusch D."/>
            <person name="Podicherti R."/>
            <person name="Tsui H.-C.T."/>
            <person name="Winkler M.E."/>
        </authorList>
    </citation>
    <scope>NUCLEOTIDE SEQUENCE</scope>
</reference>
<accession>A0A381P303</accession>
<dbReference type="PROSITE" id="PS51365">
    <property type="entry name" value="RENAL_DIPEPTIDASE_2"/>
    <property type="match status" value="1"/>
</dbReference>
<dbReference type="SUPFAM" id="SSF51556">
    <property type="entry name" value="Metallo-dependent hydrolases"/>
    <property type="match status" value="1"/>
</dbReference>
<dbReference type="EMBL" id="UINC01000759">
    <property type="protein sequence ID" value="SUZ60689.1"/>
    <property type="molecule type" value="Genomic_DNA"/>
</dbReference>
<evidence type="ECO:0000313" key="1">
    <source>
        <dbReference type="EMBL" id="SUZ60689.1"/>
    </source>
</evidence>
<evidence type="ECO:0008006" key="2">
    <source>
        <dbReference type="Google" id="ProtNLM"/>
    </source>
</evidence>
<dbReference type="PANTHER" id="PTHR10443">
    <property type="entry name" value="MICROSOMAL DIPEPTIDASE"/>
    <property type="match status" value="1"/>
</dbReference>
<dbReference type="Pfam" id="PF01244">
    <property type="entry name" value="Peptidase_M19"/>
    <property type="match status" value="1"/>
</dbReference>
<dbReference type="InterPro" id="IPR008257">
    <property type="entry name" value="Pept_M19"/>
</dbReference>
<dbReference type="InterPro" id="IPR032466">
    <property type="entry name" value="Metal_Hydrolase"/>
</dbReference>
<gene>
    <name evidence="1" type="ORF">METZ01_LOCUS13543</name>
</gene>
<dbReference type="AlphaFoldDB" id="A0A381P303"/>